<dbReference type="RefSeq" id="WP_092315031.1">
    <property type="nucleotide sequence ID" value="NZ_FNTJ01000001.1"/>
</dbReference>
<proteinExistence type="inferred from homology"/>
<keyword evidence="7" id="KW-1185">Reference proteome</keyword>
<dbReference type="GO" id="GO:0003700">
    <property type="term" value="F:DNA-binding transcription factor activity"/>
    <property type="evidence" value="ECO:0007669"/>
    <property type="project" value="InterPro"/>
</dbReference>
<organism evidence="6 7">
    <name type="scientific">Pseudomonas saponiphila</name>
    <dbReference type="NCBI Taxonomy" id="556534"/>
    <lineage>
        <taxon>Bacteria</taxon>
        <taxon>Pseudomonadati</taxon>
        <taxon>Pseudomonadota</taxon>
        <taxon>Gammaproteobacteria</taxon>
        <taxon>Pseudomonadales</taxon>
        <taxon>Pseudomonadaceae</taxon>
        <taxon>Pseudomonas</taxon>
    </lineage>
</organism>
<evidence type="ECO:0000256" key="1">
    <source>
        <dbReference type="ARBA" id="ARBA00009437"/>
    </source>
</evidence>
<dbReference type="Proteomes" id="UP000198982">
    <property type="component" value="Unassembled WGS sequence"/>
</dbReference>
<dbReference type="SUPFAM" id="SSF53850">
    <property type="entry name" value="Periplasmic binding protein-like II"/>
    <property type="match status" value="1"/>
</dbReference>
<dbReference type="Gene3D" id="3.40.190.290">
    <property type="match status" value="1"/>
</dbReference>
<sequence>MKTPCDLSELDAFAAVARHHSFRKAADERGVSASALSHAMRALEGRLGVRLLNRTTRSVTPTEAGHQLLATLVPALAEVAKGLHELTFKQEVPTGTLRLNVSRPAARLVIAPLLAPFIAAYPRINVELVTDDGLSDIIDKGFDAGVRFGESLAGDMIAVPVGSPQGFVTVAAPAYLRQHGTPDTPQRLLEHACIGRRFPSGKLYKWEYLAEGQPMRLAVAGPLILEDDTLMIQAAKDGAGIAYVYEEMARDCMAQGQLEEILEDWKALPSRFFIYYSSRRHVPPALQALIEFVRETQHP</sequence>
<name>A0A1H4P6C5_9PSED</name>
<dbReference type="PROSITE" id="PS50931">
    <property type="entry name" value="HTH_LYSR"/>
    <property type="match status" value="1"/>
</dbReference>
<evidence type="ECO:0000256" key="3">
    <source>
        <dbReference type="ARBA" id="ARBA00023125"/>
    </source>
</evidence>
<keyword evidence="3" id="KW-0238">DNA-binding</keyword>
<dbReference type="EMBL" id="FNTJ01000001">
    <property type="protein sequence ID" value="SEC02895.1"/>
    <property type="molecule type" value="Genomic_DNA"/>
</dbReference>
<dbReference type="FunFam" id="1.10.10.10:FF:000001">
    <property type="entry name" value="LysR family transcriptional regulator"/>
    <property type="match status" value="1"/>
</dbReference>
<evidence type="ECO:0000313" key="6">
    <source>
        <dbReference type="EMBL" id="SEC02895.1"/>
    </source>
</evidence>
<dbReference type="SUPFAM" id="SSF46785">
    <property type="entry name" value="Winged helix' DNA-binding domain"/>
    <property type="match status" value="1"/>
</dbReference>
<dbReference type="Pfam" id="PF03466">
    <property type="entry name" value="LysR_substrate"/>
    <property type="match status" value="1"/>
</dbReference>
<dbReference type="PANTHER" id="PTHR30537">
    <property type="entry name" value="HTH-TYPE TRANSCRIPTIONAL REGULATOR"/>
    <property type="match status" value="1"/>
</dbReference>
<evidence type="ECO:0000256" key="2">
    <source>
        <dbReference type="ARBA" id="ARBA00023015"/>
    </source>
</evidence>
<reference evidence="7" key="1">
    <citation type="submission" date="2016-10" db="EMBL/GenBank/DDBJ databases">
        <authorList>
            <person name="Varghese N."/>
            <person name="Submissions S."/>
        </authorList>
    </citation>
    <scope>NUCLEOTIDE SEQUENCE [LARGE SCALE GENOMIC DNA]</scope>
    <source>
        <strain evidence="7">DSM 9751</strain>
    </source>
</reference>
<evidence type="ECO:0000259" key="5">
    <source>
        <dbReference type="PROSITE" id="PS50931"/>
    </source>
</evidence>
<feature type="domain" description="HTH lysR-type" evidence="5">
    <location>
        <begin position="1"/>
        <end position="62"/>
    </location>
</feature>
<keyword evidence="2" id="KW-0805">Transcription regulation</keyword>
<dbReference type="Gene3D" id="1.10.10.10">
    <property type="entry name" value="Winged helix-like DNA-binding domain superfamily/Winged helix DNA-binding domain"/>
    <property type="match status" value="1"/>
</dbReference>
<dbReference type="PANTHER" id="PTHR30537:SF1">
    <property type="entry name" value="HTH-TYPE TRANSCRIPTIONAL REGULATOR PGRR"/>
    <property type="match status" value="1"/>
</dbReference>
<dbReference type="AlphaFoldDB" id="A0A1H4P6C5"/>
<protein>
    <submittedName>
        <fullName evidence="6">Transcriptional regulator, LysR family</fullName>
    </submittedName>
</protein>
<dbReference type="GO" id="GO:0006351">
    <property type="term" value="P:DNA-templated transcription"/>
    <property type="evidence" value="ECO:0007669"/>
    <property type="project" value="TreeGrafter"/>
</dbReference>
<comment type="similarity">
    <text evidence="1">Belongs to the LysR transcriptional regulatory family.</text>
</comment>
<dbReference type="InterPro" id="IPR005119">
    <property type="entry name" value="LysR_subst-bd"/>
</dbReference>
<dbReference type="InterPro" id="IPR058163">
    <property type="entry name" value="LysR-type_TF_proteobact-type"/>
</dbReference>
<gene>
    <name evidence="6" type="ORF">SAMN05216178_3167</name>
</gene>
<dbReference type="GO" id="GO:0043565">
    <property type="term" value="F:sequence-specific DNA binding"/>
    <property type="evidence" value="ECO:0007669"/>
    <property type="project" value="TreeGrafter"/>
</dbReference>
<evidence type="ECO:0000256" key="4">
    <source>
        <dbReference type="ARBA" id="ARBA00023163"/>
    </source>
</evidence>
<dbReference type="InterPro" id="IPR036388">
    <property type="entry name" value="WH-like_DNA-bd_sf"/>
</dbReference>
<dbReference type="CDD" id="cd08474">
    <property type="entry name" value="PBP2_CrgA_like_5"/>
    <property type="match status" value="1"/>
</dbReference>
<accession>A0A1H4P6C5</accession>
<dbReference type="InterPro" id="IPR000847">
    <property type="entry name" value="LysR_HTH_N"/>
</dbReference>
<dbReference type="InterPro" id="IPR036390">
    <property type="entry name" value="WH_DNA-bd_sf"/>
</dbReference>
<dbReference type="Pfam" id="PF00126">
    <property type="entry name" value="HTH_1"/>
    <property type="match status" value="1"/>
</dbReference>
<evidence type="ECO:0000313" key="7">
    <source>
        <dbReference type="Proteomes" id="UP000198982"/>
    </source>
</evidence>
<keyword evidence="4" id="KW-0804">Transcription</keyword>